<reference evidence="1 2" key="1">
    <citation type="journal article" date="2006" name="Proc. Natl. Acad. Sci. U.S.A.">
        <title>Genomic analysis of the uncultivated marine crenarchaeote Cenarchaeum symbiosum.</title>
        <authorList>
            <person name="Hallam S.J."/>
            <person name="Konstantinidis K.T."/>
            <person name="Putnam N."/>
            <person name="Schleper C."/>
            <person name="Watanabe Y."/>
            <person name="Sugahara J."/>
            <person name="Preston C."/>
            <person name="de la Torre J."/>
            <person name="Richardson P.M."/>
            <person name="DeLong E.F."/>
        </authorList>
    </citation>
    <scope>NUCLEOTIDE SEQUENCE [LARGE SCALE GENOMIC DNA]</scope>
    <source>
        <strain evidence="2">A</strain>
    </source>
</reference>
<dbReference type="KEGG" id="csy:CENSYa_0267"/>
<evidence type="ECO:0000313" key="2">
    <source>
        <dbReference type="Proteomes" id="UP000000758"/>
    </source>
</evidence>
<dbReference type="Proteomes" id="UP000000758">
    <property type="component" value="Chromosome"/>
</dbReference>
<name>A0RU92_CENSY</name>
<dbReference type="STRING" id="414004.CENSYa_0267"/>
<dbReference type="HOGENOM" id="CLU_2340278_0_0_2"/>
<dbReference type="AlphaFoldDB" id="A0RU92"/>
<dbReference type="EMBL" id="DP000238">
    <property type="protein sequence ID" value="ABK76909.1"/>
    <property type="molecule type" value="Genomic_DNA"/>
</dbReference>
<keyword evidence="2" id="KW-1185">Reference proteome</keyword>
<sequence>MLDRSGLDQILEVVSKRWMDLAKDPENKALQSLPNDFWMNAAGGRAGMGKWVTVVMYTENEADAETFRSVLQKWQAKGNQERTEGAPDVLKMGKQ</sequence>
<proteinExistence type="predicted"/>
<gene>
    <name evidence="1" type="ordered locus">CENSYa_0267</name>
</gene>
<protein>
    <submittedName>
        <fullName evidence="1">Uncharacterized protein</fullName>
    </submittedName>
</protein>
<accession>A0RU92</accession>
<organism evidence="1 2">
    <name type="scientific">Cenarchaeum symbiosum (strain A)</name>
    <dbReference type="NCBI Taxonomy" id="414004"/>
    <lineage>
        <taxon>Archaea</taxon>
        <taxon>Nitrososphaerota</taxon>
        <taxon>Candidatus Cenarchaeales</taxon>
        <taxon>Candidatus Cenarchaeaceae</taxon>
        <taxon>Candidatus Cenarchaeum</taxon>
    </lineage>
</organism>
<evidence type="ECO:0000313" key="1">
    <source>
        <dbReference type="EMBL" id="ABK76909.1"/>
    </source>
</evidence>
<dbReference type="EnsemblBacteria" id="ABK76909">
    <property type="protein sequence ID" value="ABK76909"/>
    <property type="gene ID" value="CENSYa_0267"/>
</dbReference>